<evidence type="ECO:0000256" key="1">
    <source>
        <dbReference type="SAM" id="MobiDB-lite"/>
    </source>
</evidence>
<dbReference type="AlphaFoldDB" id="A0A1V2H8J3"/>
<keyword evidence="3" id="KW-1185">Reference proteome</keyword>
<dbReference type="RefSeq" id="WP_076955681.1">
    <property type="nucleotide sequence ID" value="NZ_MLCO01000012.1"/>
</dbReference>
<organism evidence="2 3">
    <name type="scientific">Teichococcus deserti</name>
    <dbReference type="NCBI Taxonomy" id="1817963"/>
    <lineage>
        <taxon>Bacteria</taxon>
        <taxon>Pseudomonadati</taxon>
        <taxon>Pseudomonadota</taxon>
        <taxon>Alphaproteobacteria</taxon>
        <taxon>Acetobacterales</taxon>
        <taxon>Roseomonadaceae</taxon>
        <taxon>Roseomonas</taxon>
    </lineage>
</organism>
<name>A0A1V2H8J3_9PROT</name>
<proteinExistence type="predicted"/>
<sequence length="83" mass="9243">MRTKELRAKRAKLITDAQALIDKEGETPEEIIRFDAMMAEADGLKAQIDCLENALQLQAEPAEQTLETADRQGISADQAEDNR</sequence>
<dbReference type="EMBL" id="MLCO01000012">
    <property type="protein sequence ID" value="ONG58803.1"/>
    <property type="molecule type" value="Genomic_DNA"/>
</dbReference>
<evidence type="ECO:0000313" key="2">
    <source>
        <dbReference type="EMBL" id="ONG58803.1"/>
    </source>
</evidence>
<dbReference type="Proteomes" id="UP000188879">
    <property type="component" value="Unassembled WGS sequence"/>
</dbReference>
<protein>
    <recommendedName>
        <fullName evidence="4">Phage major capsid protein</fullName>
    </recommendedName>
</protein>
<reference evidence="2 3" key="1">
    <citation type="submission" date="2016-10" db="EMBL/GenBank/DDBJ databases">
        <title>Draft Genome sequence of Roseomonas sp. strain M3.</title>
        <authorList>
            <person name="Subhash Y."/>
            <person name="Lee S."/>
        </authorList>
    </citation>
    <scope>NUCLEOTIDE SEQUENCE [LARGE SCALE GENOMIC DNA]</scope>
    <source>
        <strain evidence="2 3">M3</strain>
    </source>
</reference>
<gene>
    <name evidence="2" type="ORF">BKE38_01865</name>
</gene>
<evidence type="ECO:0008006" key="4">
    <source>
        <dbReference type="Google" id="ProtNLM"/>
    </source>
</evidence>
<evidence type="ECO:0000313" key="3">
    <source>
        <dbReference type="Proteomes" id="UP000188879"/>
    </source>
</evidence>
<feature type="region of interest" description="Disordered" evidence="1">
    <location>
        <begin position="63"/>
        <end position="83"/>
    </location>
</feature>
<dbReference type="OrthoDB" id="9786516at2"/>
<comment type="caution">
    <text evidence="2">The sequence shown here is derived from an EMBL/GenBank/DDBJ whole genome shotgun (WGS) entry which is preliminary data.</text>
</comment>
<accession>A0A1V2H8J3</accession>